<dbReference type="InterPro" id="IPR000210">
    <property type="entry name" value="BTB/POZ_dom"/>
</dbReference>
<dbReference type="PROSITE" id="PS50097">
    <property type="entry name" value="BTB"/>
    <property type="match status" value="1"/>
</dbReference>
<dbReference type="GO" id="GO:0016491">
    <property type="term" value="F:oxidoreductase activity"/>
    <property type="evidence" value="ECO:0007669"/>
    <property type="project" value="UniProtKB-ARBA"/>
</dbReference>
<evidence type="ECO:0000256" key="2">
    <source>
        <dbReference type="SAM" id="MobiDB-lite"/>
    </source>
</evidence>
<feature type="compositionally biased region" description="Low complexity" evidence="2">
    <location>
        <begin position="799"/>
        <end position="810"/>
    </location>
</feature>
<reference evidence="4" key="1">
    <citation type="submission" date="2021-02" db="EMBL/GenBank/DDBJ databases">
        <authorList>
            <person name="Dougan E. K."/>
            <person name="Rhodes N."/>
            <person name="Thang M."/>
            <person name="Chan C."/>
        </authorList>
    </citation>
    <scope>NUCLEOTIDE SEQUENCE</scope>
</reference>
<feature type="compositionally biased region" description="Low complexity" evidence="2">
    <location>
        <begin position="682"/>
        <end position="696"/>
    </location>
</feature>
<dbReference type="PANTHER" id="PTHR20883">
    <property type="entry name" value="PHYTANOYL-COA DIOXYGENASE DOMAIN CONTAINING 1"/>
    <property type="match status" value="1"/>
</dbReference>
<dbReference type="Proteomes" id="UP000626109">
    <property type="component" value="Unassembled WGS sequence"/>
</dbReference>
<feature type="region of interest" description="Disordered" evidence="2">
    <location>
        <begin position="668"/>
        <end position="1004"/>
    </location>
</feature>
<evidence type="ECO:0000313" key="4">
    <source>
        <dbReference type="EMBL" id="CAE8681816.1"/>
    </source>
</evidence>
<evidence type="ECO:0000256" key="1">
    <source>
        <dbReference type="ARBA" id="ARBA00001962"/>
    </source>
</evidence>
<gene>
    <name evidence="4" type="ORF">PGLA2088_LOCUS22622</name>
</gene>
<dbReference type="GO" id="GO:0046872">
    <property type="term" value="F:metal ion binding"/>
    <property type="evidence" value="ECO:0007669"/>
    <property type="project" value="UniProtKB-ARBA"/>
</dbReference>
<sequence length="1342" mass="144649">MLRMALSPQNASKGMRAAALDWARDGASAPHVAVTIKEAAEMHARLCEYEESCDTGHMCGDQRFKTHLLLPWCHRVVTNKKVLDVVEQLLDTQNLLCWSSGWAVKDPSPKGSEQASSGCFYSWHQDSTYAGIDPPEQVVTVWLGLTPSNSENGCVRVVPGSHSLGQLPHDETFADKNMLARGQTIDLQKAGLELSAAVDVELLAGEFSVHHFHTVHGSEPNHSPDRRIGLQIVYMPTSAKMVAGRGSALLVRGEDRCGNWQLEKPPQTALGPDEHVEHARAMAVENGAYHEGSKRCASFAGCPALQACLAVTVARPHFKSALMEPPEKRARSNSVDTATSWAVQAFENEGDVEVDVEGTTLRVHSAILGLASPVFATLLRNRMQEGLRGNIELPGKSKDEFELFMLSLRPGSTKRVTEETVDIMLPWFDHYEVSGLKAECEEILHTMPVTTARLFQAIKYNLQEQYHRCLKNLEPEEFVSQFEDFAKMPKVLEDLVPIIREQARYKEFKTFIELLEHFIGDAIDLSCVLPILSLCLKNAHVLEDELFTELSQWIKGTPDTPDVMKVLLAMLTRLFAEKVKALNLRRTFSRQVRDLAEHVYREQAALAEALQASYVLHQSDEHRRVNDNASAMRDEQQMLNAAIEASYQVQTTSDAEFRAALELSRQASTGQAADVPPPAPISPSSASSSRRLAAPVPRRELPSAAPGRPSRNGPTMGGVPVTAAPRLQNGVVVPRPVRPGPQPTGAFSTFGGARSVVPAAPPRPTRPSPTSAAGTSRSAGSCGTATGGASRFVPCEAPGVRGVASSRGSGDPARRAEAPPQAGAAAYPRSVMPGGVQPPEALQRSTSSAASGGVPQASGREAQERAAWNQEAQQQELQAAQAKEVREQQAAERQAWELQQQQQQQQRDAMQQQLMHQQQQRDAMQQAEQLAKEREARRLASQREAEAQAQEQEAAREQAARARREVRELEEARAREEAGREQVAKEQRAARERAASRMQQEQHAATAAAAAAAVAQAAVTNQEEIQEESERFASREAEALRREREEAVLAGALCFPSNQQLAVCAERDGMGFQSTEQPLASHKASVSDGEAGPLPFLGLCLERSACDGEAALSSSSTADWPRPGYLVPAGKSLSATRAAESLAVLGACARLQDNFLYDVPAAVVQQLSSKLQSAVGSGDRCVPVLMSSLHVLRNVAGNHVQVMQMSVDAFGECSRQIWTELQAPAALSGPKRHPAGSSPASASSAGGSVASATLTGDGGLSPATPSGKPRLDARNPQESDECISGAEVVQAPSGESGGFAVKDSEFAAAANALDSLRPPRLCLEDDSGQAAANDHGSRFASS</sequence>
<dbReference type="InterPro" id="IPR011333">
    <property type="entry name" value="SKP1/BTB/POZ_sf"/>
</dbReference>
<feature type="domain" description="BTB" evidence="3">
    <location>
        <begin position="350"/>
        <end position="417"/>
    </location>
</feature>
<dbReference type="Gene3D" id="2.60.120.620">
    <property type="entry name" value="q2cbj1_9rhob like domain"/>
    <property type="match status" value="1"/>
</dbReference>
<comment type="caution">
    <text evidence="4">The sequence shown here is derived from an EMBL/GenBank/DDBJ whole genome shotgun (WGS) entry which is preliminary data.</text>
</comment>
<dbReference type="PANTHER" id="PTHR20883:SF48">
    <property type="entry name" value="ECTOINE DIOXYGENASE"/>
    <property type="match status" value="1"/>
</dbReference>
<dbReference type="SMART" id="SM00225">
    <property type="entry name" value="BTB"/>
    <property type="match status" value="1"/>
</dbReference>
<dbReference type="Pfam" id="PF05721">
    <property type="entry name" value="PhyH"/>
    <property type="match status" value="1"/>
</dbReference>
<feature type="compositionally biased region" description="Low complexity" evidence="2">
    <location>
        <begin position="865"/>
        <end position="882"/>
    </location>
</feature>
<feature type="compositionally biased region" description="Basic and acidic residues" evidence="2">
    <location>
        <begin position="930"/>
        <end position="946"/>
    </location>
</feature>
<feature type="region of interest" description="Disordered" evidence="2">
    <location>
        <begin position="1227"/>
        <end position="1299"/>
    </location>
</feature>
<feature type="region of interest" description="Disordered" evidence="2">
    <location>
        <begin position="1322"/>
        <end position="1342"/>
    </location>
</feature>
<name>A0A813JRM8_POLGL</name>
<evidence type="ECO:0000259" key="3">
    <source>
        <dbReference type="PROSITE" id="PS50097"/>
    </source>
</evidence>
<evidence type="ECO:0000313" key="5">
    <source>
        <dbReference type="Proteomes" id="UP000626109"/>
    </source>
</evidence>
<feature type="compositionally biased region" description="Low complexity" evidence="2">
    <location>
        <begin position="891"/>
        <end position="929"/>
    </location>
</feature>
<comment type="cofactor">
    <cofactor evidence="1">
        <name>Fe cation</name>
        <dbReference type="ChEBI" id="CHEBI:24875"/>
    </cofactor>
</comment>
<feature type="compositionally biased region" description="Low complexity" evidence="2">
    <location>
        <begin position="1235"/>
        <end position="1252"/>
    </location>
</feature>
<feature type="compositionally biased region" description="Low complexity" evidence="2">
    <location>
        <begin position="818"/>
        <end position="829"/>
    </location>
</feature>
<dbReference type="EMBL" id="CAJNNW010025995">
    <property type="protein sequence ID" value="CAE8681816.1"/>
    <property type="molecule type" value="Genomic_DNA"/>
</dbReference>
<accession>A0A813JRM8</accession>
<protein>
    <recommendedName>
        <fullName evidence="3">BTB domain-containing protein</fullName>
    </recommendedName>
</protein>
<organism evidence="4 5">
    <name type="scientific">Polarella glacialis</name>
    <name type="common">Dinoflagellate</name>
    <dbReference type="NCBI Taxonomy" id="89957"/>
    <lineage>
        <taxon>Eukaryota</taxon>
        <taxon>Sar</taxon>
        <taxon>Alveolata</taxon>
        <taxon>Dinophyceae</taxon>
        <taxon>Suessiales</taxon>
        <taxon>Suessiaceae</taxon>
        <taxon>Polarella</taxon>
    </lineage>
</organism>
<dbReference type="Gene3D" id="3.30.710.10">
    <property type="entry name" value="Potassium Channel Kv1.1, Chain A"/>
    <property type="match status" value="1"/>
</dbReference>
<dbReference type="SUPFAM" id="SSF51197">
    <property type="entry name" value="Clavaminate synthase-like"/>
    <property type="match status" value="1"/>
</dbReference>
<feature type="compositionally biased region" description="Low complexity" evidence="2">
    <location>
        <begin position="768"/>
        <end position="790"/>
    </location>
</feature>
<dbReference type="SUPFAM" id="SSF54695">
    <property type="entry name" value="POZ domain"/>
    <property type="match status" value="1"/>
</dbReference>
<dbReference type="Pfam" id="PF00651">
    <property type="entry name" value="BTB"/>
    <property type="match status" value="1"/>
</dbReference>
<feature type="compositionally biased region" description="Basic and acidic residues" evidence="2">
    <location>
        <begin position="953"/>
        <end position="995"/>
    </location>
</feature>
<proteinExistence type="predicted"/>
<dbReference type="InterPro" id="IPR008775">
    <property type="entry name" value="Phytyl_CoA_dOase-like"/>
</dbReference>
<dbReference type="CDD" id="cd18186">
    <property type="entry name" value="BTB_POZ_ZBTB_KLHL-like"/>
    <property type="match status" value="1"/>
</dbReference>